<dbReference type="KEGG" id="ima:PO878_08005"/>
<dbReference type="InterPro" id="IPR002740">
    <property type="entry name" value="EVE_domain"/>
</dbReference>
<dbReference type="SUPFAM" id="SSF88697">
    <property type="entry name" value="PUA domain-like"/>
    <property type="match status" value="1"/>
</dbReference>
<dbReference type="InterPro" id="IPR015947">
    <property type="entry name" value="PUA-like_sf"/>
</dbReference>
<dbReference type="InterPro" id="IPR022996">
    <property type="entry name" value="UPF0310"/>
</dbReference>
<comment type="similarity">
    <text evidence="1">Belongs to the UPF0310 family.</text>
</comment>
<proteinExistence type="inferred from homology"/>
<reference evidence="3" key="1">
    <citation type="submission" date="2023-01" db="EMBL/GenBank/DDBJ databases">
        <title>The diversity of Class Acidimicrobiia in South China Sea sediment environments and the proposal of Iamia marina sp. nov., a novel species of the genus Iamia.</title>
        <authorList>
            <person name="He Y."/>
            <person name="Tian X."/>
        </authorList>
    </citation>
    <scope>NUCLEOTIDE SEQUENCE</scope>
    <source>
        <strain evidence="3">DSM 19957</strain>
    </source>
</reference>
<evidence type="ECO:0000256" key="1">
    <source>
        <dbReference type="HAMAP-Rule" id="MF_00771"/>
    </source>
</evidence>
<evidence type="ECO:0000313" key="4">
    <source>
        <dbReference type="Proteomes" id="UP001216390"/>
    </source>
</evidence>
<dbReference type="EMBL" id="CP116942">
    <property type="protein sequence ID" value="WCO68671.1"/>
    <property type="molecule type" value="Genomic_DNA"/>
</dbReference>
<protein>
    <recommendedName>
        <fullName evidence="1">UPF0310 protein PO878_08005</fullName>
    </recommendedName>
</protein>
<keyword evidence="4" id="KW-1185">Reference proteome</keyword>
<dbReference type="Pfam" id="PF01878">
    <property type="entry name" value="EVE"/>
    <property type="match status" value="1"/>
</dbReference>
<organism evidence="3 4">
    <name type="scientific">Iamia majanohamensis</name>
    <dbReference type="NCBI Taxonomy" id="467976"/>
    <lineage>
        <taxon>Bacteria</taxon>
        <taxon>Bacillati</taxon>
        <taxon>Actinomycetota</taxon>
        <taxon>Acidimicrobiia</taxon>
        <taxon>Acidimicrobiales</taxon>
        <taxon>Iamiaceae</taxon>
        <taxon>Iamia</taxon>
    </lineage>
</organism>
<feature type="domain" description="EVE" evidence="2">
    <location>
        <begin position="10"/>
        <end position="136"/>
    </location>
</feature>
<dbReference type="CDD" id="cd21132">
    <property type="entry name" value="EVE-like"/>
    <property type="match status" value="1"/>
</dbReference>
<evidence type="ECO:0000259" key="2">
    <source>
        <dbReference type="Pfam" id="PF01878"/>
    </source>
</evidence>
<dbReference type="Gene3D" id="3.10.590.10">
    <property type="entry name" value="ph1033 like domains"/>
    <property type="match status" value="1"/>
</dbReference>
<accession>A0AAE9YA68</accession>
<gene>
    <name evidence="3" type="ORF">PO878_08005</name>
</gene>
<evidence type="ECO:0000313" key="3">
    <source>
        <dbReference type="EMBL" id="WCO68671.1"/>
    </source>
</evidence>
<dbReference type="Proteomes" id="UP001216390">
    <property type="component" value="Chromosome"/>
</dbReference>
<sequence>MPEGRCWVNVVSLDHVEAGVAGGFTQADHGKPDRLRRLSRGDRIALYSPWTRVRSGQPLQQLTALGTVVDDRPRPVDLPDGRSPWRLAVAFEEVTPADVHPLLPRLSFVTDLEHWDLAFRRGLFEVPTADMDLIAAALRPS</sequence>
<dbReference type="HAMAP" id="MF_00771">
    <property type="entry name" value="UPF0310"/>
    <property type="match status" value="1"/>
</dbReference>
<dbReference type="RefSeq" id="WP_272738187.1">
    <property type="nucleotide sequence ID" value="NZ_CP116942.1"/>
</dbReference>
<dbReference type="AlphaFoldDB" id="A0AAE9YA68"/>
<name>A0AAE9YA68_9ACTN</name>